<proteinExistence type="predicted"/>
<accession>A0ABY7F6W1</accession>
<organism evidence="2 3">
    <name type="scientific">Mya arenaria</name>
    <name type="common">Soft-shell clam</name>
    <dbReference type="NCBI Taxonomy" id="6604"/>
    <lineage>
        <taxon>Eukaryota</taxon>
        <taxon>Metazoa</taxon>
        <taxon>Spiralia</taxon>
        <taxon>Lophotrochozoa</taxon>
        <taxon>Mollusca</taxon>
        <taxon>Bivalvia</taxon>
        <taxon>Autobranchia</taxon>
        <taxon>Heteroconchia</taxon>
        <taxon>Euheterodonta</taxon>
        <taxon>Imparidentia</taxon>
        <taxon>Neoheterodontei</taxon>
        <taxon>Myida</taxon>
        <taxon>Myoidea</taxon>
        <taxon>Myidae</taxon>
        <taxon>Mya</taxon>
    </lineage>
</organism>
<dbReference type="EMBL" id="CP111021">
    <property type="protein sequence ID" value="WAR17930.1"/>
    <property type="molecule type" value="Genomic_DNA"/>
</dbReference>
<keyword evidence="1" id="KW-0472">Membrane</keyword>
<feature type="transmembrane region" description="Helical" evidence="1">
    <location>
        <begin position="147"/>
        <end position="170"/>
    </location>
</feature>
<sequence length="201" mass="22206">MTVIVHYCIVYLNEHTSFLMSIFGRSERSTDTSERVGLLLDKNAGAKKNGFGEKSKHTPKEAPFGRKAAVMAACLAQQFVCIGMGYGYSVMYAELVIALDVSRSVASLTAAFYFATVNIGGNVEAWFIVDMLVSRGYIKDATGTYNIAFYIAGAVCIYNGVTSVLASYYVRERNKMPRHDAGLTVKRETRQRLISSTRIHP</sequence>
<feature type="transmembrane region" description="Helical" evidence="1">
    <location>
        <begin position="105"/>
        <end position="127"/>
    </location>
</feature>
<keyword evidence="3" id="KW-1185">Reference proteome</keyword>
<dbReference type="Proteomes" id="UP001164746">
    <property type="component" value="Chromosome 10"/>
</dbReference>
<protein>
    <submittedName>
        <fullName evidence="2">Uncharacterized protein</fullName>
    </submittedName>
</protein>
<keyword evidence="1" id="KW-0812">Transmembrane</keyword>
<name>A0ABY7F6W1_MYAAR</name>
<feature type="transmembrane region" description="Helical" evidence="1">
    <location>
        <begin position="68"/>
        <end position="93"/>
    </location>
</feature>
<reference evidence="2" key="1">
    <citation type="submission" date="2022-11" db="EMBL/GenBank/DDBJ databases">
        <title>Centuries of genome instability and evolution in soft-shell clam transmissible cancer (bioRxiv).</title>
        <authorList>
            <person name="Hart S.F.M."/>
            <person name="Yonemitsu M.A."/>
            <person name="Giersch R.M."/>
            <person name="Beal B.F."/>
            <person name="Arriagada G."/>
            <person name="Davis B.W."/>
            <person name="Ostrander E.A."/>
            <person name="Goff S.P."/>
            <person name="Metzger M.J."/>
        </authorList>
    </citation>
    <scope>NUCLEOTIDE SEQUENCE</scope>
    <source>
        <strain evidence="2">MELC-2E11</strain>
        <tissue evidence="2">Siphon/mantle</tissue>
    </source>
</reference>
<gene>
    <name evidence="2" type="ORF">MAR_032524</name>
</gene>
<evidence type="ECO:0000313" key="3">
    <source>
        <dbReference type="Proteomes" id="UP001164746"/>
    </source>
</evidence>
<keyword evidence="1" id="KW-1133">Transmembrane helix</keyword>
<evidence type="ECO:0000313" key="2">
    <source>
        <dbReference type="EMBL" id="WAR17930.1"/>
    </source>
</evidence>
<evidence type="ECO:0000256" key="1">
    <source>
        <dbReference type="SAM" id="Phobius"/>
    </source>
</evidence>